<gene>
    <name evidence="2" type="ORF">DM01DRAFT_1293399</name>
</gene>
<dbReference type="OrthoDB" id="2013972at2759"/>
<dbReference type="PROSITE" id="PS51683">
    <property type="entry name" value="SAM_OMT_II"/>
    <property type="match status" value="1"/>
</dbReference>
<dbReference type="GO" id="GO:0032259">
    <property type="term" value="P:methylation"/>
    <property type="evidence" value="ECO:0007669"/>
    <property type="project" value="UniProtKB-KW"/>
</dbReference>
<keyword evidence="3" id="KW-1185">Reference proteome</keyword>
<feature type="non-terminal residue" evidence="2">
    <location>
        <position position="1"/>
    </location>
</feature>
<accession>A0A1X2G6Y7</accession>
<protein>
    <submittedName>
        <fullName evidence="2">S-adenosyl-L-methionine-dependent methyltransferase</fullName>
    </submittedName>
</protein>
<keyword evidence="2" id="KW-0808">Transferase</keyword>
<keyword evidence="2" id="KW-0489">Methyltransferase</keyword>
<dbReference type="Gene3D" id="3.40.50.150">
    <property type="entry name" value="Vaccinia Virus protein VP39"/>
    <property type="match status" value="1"/>
</dbReference>
<evidence type="ECO:0000313" key="3">
    <source>
        <dbReference type="Proteomes" id="UP000242146"/>
    </source>
</evidence>
<dbReference type="SUPFAM" id="SSF53335">
    <property type="entry name" value="S-adenosyl-L-methionine-dependent methyltransferases"/>
    <property type="match status" value="1"/>
</dbReference>
<evidence type="ECO:0000259" key="1">
    <source>
        <dbReference type="Pfam" id="PF13649"/>
    </source>
</evidence>
<comment type="caution">
    <text evidence="2">The sequence shown here is derived from an EMBL/GenBank/DDBJ whole genome shotgun (WGS) entry which is preliminary data.</text>
</comment>
<feature type="domain" description="Methyltransferase" evidence="1">
    <location>
        <begin position="27"/>
        <end position="120"/>
    </location>
</feature>
<dbReference type="InterPro" id="IPR029063">
    <property type="entry name" value="SAM-dependent_MTases_sf"/>
</dbReference>
<dbReference type="GO" id="GO:0008168">
    <property type="term" value="F:methyltransferase activity"/>
    <property type="evidence" value="ECO:0007669"/>
    <property type="project" value="UniProtKB-KW"/>
</dbReference>
<dbReference type="InterPro" id="IPR041698">
    <property type="entry name" value="Methyltransf_25"/>
</dbReference>
<dbReference type="PANTHER" id="PTHR43591">
    <property type="entry name" value="METHYLTRANSFERASE"/>
    <property type="match status" value="1"/>
</dbReference>
<evidence type="ECO:0000313" key="2">
    <source>
        <dbReference type="EMBL" id="ORX46727.1"/>
    </source>
</evidence>
<organism evidence="2 3">
    <name type="scientific">Hesseltinella vesiculosa</name>
    <dbReference type="NCBI Taxonomy" id="101127"/>
    <lineage>
        <taxon>Eukaryota</taxon>
        <taxon>Fungi</taxon>
        <taxon>Fungi incertae sedis</taxon>
        <taxon>Mucoromycota</taxon>
        <taxon>Mucoromycotina</taxon>
        <taxon>Mucoromycetes</taxon>
        <taxon>Mucorales</taxon>
        <taxon>Cunninghamellaceae</taxon>
        <taxon>Hesseltinella</taxon>
    </lineage>
</organism>
<dbReference type="STRING" id="101127.A0A1X2G6Y7"/>
<dbReference type="CDD" id="cd02440">
    <property type="entry name" value="AdoMet_MTases"/>
    <property type="match status" value="1"/>
</dbReference>
<dbReference type="AlphaFoldDB" id="A0A1X2G6Y7"/>
<dbReference type="Proteomes" id="UP000242146">
    <property type="component" value="Unassembled WGS sequence"/>
</dbReference>
<sequence length="150" mass="16717">FALKGNFNAPVHALLKQGGQPHEPATVLEIGTGAGTWLMEMATDFPLSDFYGIDIGDMFPKSIKPSNTHFLHHDVFSGGTLPFENDQFDYVFMRQMLLSMSDKQLNPLLSDIVRVLKPGGYLEIVDVELKFQRPGPTTDLFLNKLCKCNA</sequence>
<dbReference type="Pfam" id="PF13649">
    <property type="entry name" value="Methyltransf_25"/>
    <property type="match status" value="1"/>
</dbReference>
<dbReference type="EMBL" id="MCGT01000036">
    <property type="protein sequence ID" value="ORX46727.1"/>
    <property type="molecule type" value="Genomic_DNA"/>
</dbReference>
<proteinExistence type="predicted"/>
<reference evidence="2 3" key="1">
    <citation type="submission" date="2016-07" db="EMBL/GenBank/DDBJ databases">
        <title>Pervasive Adenine N6-methylation of Active Genes in Fungi.</title>
        <authorList>
            <consortium name="DOE Joint Genome Institute"/>
            <person name="Mondo S.J."/>
            <person name="Dannebaum R.O."/>
            <person name="Kuo R.C."/>
            <person name="Labutti K."/>
            <person name="Haridas S."/>
            <person name="Kuo A."/>
            <person name="Salamov A."/>
            <person name="Ahrendt S.R."/>
            <person name="Lipzen A."/>
            <person name="Sullivan W."/>
            <person name="Andreopoulos W.B."/>
            <person name="Clum A."/>
            <person name="Lindquist E."/>
            <person name="Daum C."/>
            <person name="Ramamoorthy G.K."/>
            <person name="Gryganskyi A."/>
            <person name="Culley D."/>
            <person name="Magnuson J.K."/>
            <person name="James T.Y."/>
            <person name="O'Malley M.A."/>
            <person name="Stajich J.E."/>
            <person name="Spatafora J.W."/>
            <person name="Visel A."/>
            <person name="Grigoriev I.V."/>
        </authorList>
    </citation>
    <scope>NUCLEOTIDE SEQUENCE [LARGE SCALE GENOMIC DNA]</scope>
    <source>
        <strain evidence="2 3">NRRL 3301</strain>
    </source>
</reference>
<name>A0A1X2G6Y7_9FUNG</name>
<dbReference type="InterPro" id="IPR016461">
    <property type="entry name" value="COMT-like"/>
</dbReference>